<dbReference type="InterPro" id="IPR002636">
    <property type="entry name" value="DUF29"/>
</dbReference>
<comment type="caution">
    <text evidence="1">The sequence shown here is derived from an EMBL/GenBank/DDBJ whole genome shotgun (WGS) entry which is preliminary data.</text>
</comment>
<proteinExistence type="predicted"/>
<dbReference type="PANTHER" id="PTHR34235:SF4">
    <property type="entry name" value="SLR0291 PROTEIN"/>
    <property type="match status" value="1"/>
</dbReference>
<reference evidence="1 2" key="1">
    <citation type="submission" date="2016-04" db="EMBL/GenBank/DDBJ databases">
        <title>ATOL: Assembling a taxonomically balanced genome-scale reconstruction of the evolutionary history of the Enterobacteriaceae.</title>
        <authorList>
            <person name="Plunkett G.III."/>
            <person name="Neeno-Eckwall E.C."/>
            <person name="Glasner J.D."/>
            <person name="Perna N.T."/>
        </authorList>
    </citation>
    <scope>NUCLEOTIDE SEQUENCE [LARGE SCALE GENOMIC DNA]</scope>
    <source>
        <strain evidence="1 2">ATCC 51603</strain>
    </source>
</reference>
<dbReference type="PANTHER" id="PTHR34235">
    <property type="entry name" value="SLR1203 PROTEIN-RELATED"/>
    <property type="match status" value="1"/>
</dbReference>
<accession>A0A1B7JRY1</accession>
<sequence length="145" mass="16450">MGARYDSDVVAWASEQAALLRAGKLSQIDIENIAEEIEDVGKSEKRELASRMAVLLAHLLKWKFQPTHRGKSWELTIKGQRDLIVRRLNKTPSLKSAFSDPEWLADVWFDARADASKETGIGLDIFPEDSIWTTDTILSNEFYPD</sequence>
<evidence type="ECO:0000313" key="2">
    <source>
        <dbReference type="Proteomes" id="UP000078386"/>
    </source>
</evidence>
<gene>
    <name evidence="1" type="ORF">M989_03075</name>
</gene>
<dbReference type="PATRIC" id="fig|1354264.4.peg.3208"/>
<evidence type="ECO:0008006" key="3">
    <source>
        <dbReference type="Google" id="ProtNLM"/>
    </source>
</evidence>
<dbReference type="Proteomes" id="UP000078386">
    <property type="component" value="Unassembled WGS sequence"/>
</dbReference>
<dbReference type="Pfam" id="PF01724">
    <property type="entry name" value="DUF29"/>
    <property type="match status" value="1"/>
</dbReference>
<keyword evidence="2" id="KW-1185">Reference proteome</keyword>
<dbReference type="EMBL" id="LXEU01000063">
    <property type="protein sequence ID" value="OAT50666.1"/>
    <property type="molecule type" value="Genomic_DNA"/>
</dbReference>
<name>A0A1B7JRY1_9ENTR</name>
<dbReference type="AlphaFoldDB" id="A0A1B7JRY1"/>
<evidence type="ECO:0000313" key="1">
    <source>
        <dbReference type="EMBL" id="OAT50666.1"/>
    </source>
</evidence>
<organism evidence="1 2">
    <name type="scientific">Kluyvera georgiana ATCC 51603</name>
    <dbReference type="NCBI Taxonomy" id="1354264"/>
    <lineage>
        <taxon>Bacteria</taxon>
        <taxon>Pseudomonadati</taxon>
        <taxon>Pseudomonadota</taxon>
        <taxon>Gammaproteobacteria</taxon>
        <taxon>Enterobacterales</taxon>
        <taxon>Enterobacteriaceae</taxon>
        <taxon>Kluyvera</taxon>
    </lineage>
</organism>
<dbReference type="RefSeq" id="WP_006785955.1">
    <property type="nucleotide sequence ID" value="NZ_LXEU01000063.1"/>
</dbReference>
<dbReference type="Gene3D" id="1.20.1220.20">
    <property type="entry name" value="Uncharcterised protein PF01724"/>
    <property type="match status" value="1"/>
</dbReference>
<protein>
    <recommendedName>
        <fullName evidence="3">DUF29 domain-containing protein</fullName>
    </recommendedName>
</protein>